<evidence type="ECO:0000313" key="1">
    <source>
        <dbReference type="EMBL" id="CTQ31838.1"/>
    </source>
</evidence>
<dbReference type="STRING" id="282197.SAMN04488517_10626"/>
<dbReference type="RefSeq" id="WP_055681313.1">
    <property type="nucleotide sequence ID" value="NZ_CXPG01000011.1"/>
</dbReference>
<dbReference type="AlphaFoldDB" id="A0A0M6XLN3"/>
<gene>
    <name evidence="1" type="ORF">JAN5088_00597</name>
</gene>
<keyword evidence="2" id="KW-1185">Reference proteome</keyword>
<dbReference type="Proteomes" id="UP000048908">
    <property type="component" value="Unassembled WGS sequence"/>
</dbReference>
<organism evidence="1 2">
    <name type="scientific">Jannaschia rubra</name>
    <dbReference type="NCBI Taxonomy" id="282197"/>
    <lineage>
        <taxon>Bacteria</taxon>
        <taxon>Pseudomonadati</taxon>
        <taxon>Pseudomonadota</taxon>
        <taxon>Alphaproteobacteria</taxon>
        <taxon>Rhodobacterales</taxon>
        <taxon>Roseobacteraceae</taxon>
        <taxon>Jannaschia</taxon>
    </lineage>
</organism>
<protein>
    <submittedName>
        <fullName evidence="1">Uncharacterized protein</fullName>
    </submittedName>
</protein>
<dbReference type="OrthoDB" id="7659217at2"/>
<name>A0A0M6XLN3_9RHOB</name>
<evidence type="ECO:0000313" key="2">
    <source>
        <dbReference type="Proteomes" id="UP000048908"/>
    </source>
</evidence>
<reference evidence="1 2" key="1">
    <citation type="submission" date="2015-07" db="EMBL/GenBank/DDBJ databases">
        <authorList>
            <person name="Noorani M."/>
        </authorList>
    </citation>
    <scope>NUCLEOTIDE SEQUENCE [LARGE SCALE GENOMIC DNA]</scope>
    <source>
        <strain evidence="1 2">CECT 5088</strain>
    </source>
</reference>
<sequence>MTALAAGIGAFIVALLLGRAIWILRAETRQGHDGRPRGIPPGTGYTQIDSNYSSGLGGGHQLITRVPKDPQEYARAFVPRHNGHHRSESDG</sequence>
<dbReference type="EMBL" id="CXPG01000011">
    <property type="protein sequence ID" value="CTQ31838.1"/>
    <property type="molecule type" value="Genomic_DNA"/>
</dbReference>
<proteinExistence type="predicted"/>
<accession>A0A0M6XLN3</accession>